<dbReference type="PROSITE" id="PS01031">
    <property type="entry name" value="SHSP"/>
    <property type="match status" value="1"/>
</dbReference>
<dbReference type="AlphaFoldDB" id="A0AAV2BK22"/>
<keyword evidence="3" id="KW-0479">Metal-binding</keyword>
<comment type="similarity">
    <text evidence="2 4 5">Belongs to the small heat shock protein (HSP20) family.</text>
</comment>
<comment type="caution">
    <text evidence="7">The sequence shown here is derived from an EMBL/GenBank/DDBJ whole genome shotgun (WGS) entry which is preliminary data.</text>
</comment>
<dbReference type="PANTHER" id="PTHR45640">
    <property type="entry name" value="HEAT SHOCK PROTEIN HSP-12.2-RELATED"/>
    <property type="match status" value="1"/>
</dbReference>
<dbReference type="GO" id="GO:0046872">
    <property type="term" value="F:metal ion binding"/>
    <property type="evidence" value="ECO:0007669"/>
    <property type="project" value="UniProtKB-KW"/>
</dbReference>
<dbReference type="InterPro" id="IPR001436">
    <property type="entry name" value="Alpha-crystallin/sHSP_animal"/>
</dbReference>
<reference evidence="7 8" key="1">
    <citation type="submission" date="2024-04" db="EMBL/GenBank/DDBJ databases">
        <authorList>
            <person name="Rising A."/>
            <person name="Reimegard J."/>
            <person name="Sonavane S."/>
            <person name="Akerstrom W."/>
            <person name="Nylinder S."/>
            <person name="Hedman E."/>
            <person name="Kallberg Y."/>
        </authorList>
    </citation>
    <scope>NUCLEOTIDE SEQUENCE [LARGE SCALE GENOMIC DNA]</scope>
</reference>
<sequence length="191" mass="21574">MSYVSVYPLSSSEWWDAWDYPSRINDQHFGMVLLDDDLLPAVLRRGLRLRPRTRANIDSSGASEVQNEADKFKVTLNVSHFKPDEISVKTVNNTVVIHGKHEEKTDEHGFVSREFTRRYMLPEGAEPEKVESKLAPEGVLTIEVPKKVVEPVKSYERVVPIDVVKPAIEGEPEVTKTATKVEQFSSISTPV</sequence>
<dbReference type="GO" id="GO:0051082">
    <property type="term" value="F:unfolded protein binding"/>
    <property type="evidence" value="ECO:0007669"/>
    <property type="project" value="TreeGrafter"/>
</dbReference>
<feature type="binding site" evidence="3">
    <location>
        <position position="101"/>
    </location>
    <ligand>
        <name>Zn(2+)</name>
        <dbReference type="ChEBI" id="CHEBI:29105"/>
        <label>1</label>
    </ligand>
</feature>
<evidence type="ECO:0000256" key="4">
    <source>
        <dbReference type="PROSITE-ProRule" id="PRU00285"/>
    </source>
</evidence>
<dbReference type="GO" id="GO:0005634">
    <property type="term" value="C:nucleus"/>
    <property type="evidence" value="ECO:0007669"/>
    <property type="project" value="TreeGrafter"/>
</dbReference>
<evidence type="ECO:0000256" key="5">
    <source>
        <dbReference type="RuleBase" id="RU003616"/>
    </source>
</evidence>
<dbReference type="PIRSF" id="PIRSF036514">
    <property type="entry name" value="Sm_HSP_B1"/>
    <property type="match status" value="1"/>
</dbReference>
<accession>A0AAV2BK22</accession>
<dbReference type="EMBL" id="CAXIEN010000384">
    <property type="protein sequence ID" value="CAL1295949.1"/>
    <property type="molecule type" value="Genomic_DNA"/>
</dbReference>
<evidence type="ECO:0000313" key="7">
    <source>
        <dbReference type="EMBL" id="CAL1295949.1"/>
    </source>
</evidence>
<dbReference type="InterPro" id="IPR002068">
    <property type="entry name" value="A-crystallin/Hsp20_dom"/>
</dbReference>
<evidence type="ECO:0000256" key="3">
    <source>
        <dbReference type="PIRSR" id="PIRSR036514-1"/>
    </source>
</evidence>
<proteinExistence type="inferred from homology"/>
<organism evidence="7 8">
    <name type="scientific">Larinioides sclopetarius</name>
    <dbReference type="NCBI Taxonomy" id="280406"/>
    <lineage>
        <taxon>Eukaryota</taxon>
        <taxon>Metazoa</taxon>
        <taxon>Ecdysozoa</taxon>
        <taxon>Arthropoda</taxon>
        <taxon>Chelicerata</taxon>
        <taxon>Arachnida</taxon>
        <taxon>Araneae</taxon>
        <taxon>Araneomorphae</taxon>
        <taxon>Entelegynae</taxon>
        <taxon>Araneoidea</taxon>
        <taxon>Araneidae</taxon>
        <taxon>Larinioides</taxon>
    </lineage>
</organism>
<dbReference type="Proteomes" id="UP001497382">
    <property type="component" value="Unassembled WGS sequence"/>
</dbReference>
<dbReference type="GO" id="GO:0009408">
    <property type="term" value="P:response to heat"/>
    <property type="evidence" value="ECO:0007669"/>
    <property type="project" value="UniProtKB-ARBA"/>
</dbReference>
<feature type="binding site" evidence="3">
    <location>
        <position position="108"/>
    </location>
    <ligand>
        <name>Zn(2+)</name>
        <dbReference type="ChEBI" id="CHEBI:29105"/>
        <label>1</label>
    </ligand>
</feature>
<feature type="domain" description="SHSP" evidence="6">
    <location>
        <begin position="54"/>
        <end position="164"/>
    </location>
</feature>
<evidence type="ECO:0000259" key="6">
    <source>
        <dbReference type="PROSITE" id="PS01031"/>
    </source>
</evidence>
<evidence type="ECO:0000313" key="8">
    <source>
        <dbReference type="Proteomes" id="UP001497382"/>
    </source>
</evidence>
<dbReference type="InterPro" id="IPR008978">
    <property type="entry name" value="HSP20-like_chaperone"/>
</dbReference>
<dbReference type="Pfam" id="PF00011">
    <property type="entry name" value="HSP20"/>
    <property type="match status" value="1"/>
</dbReference>
<dbReference type="PRINTS" id="PR00299">
    <property type="entry name" value="ACRYSTALLIN"/>
</dbReference>
<gene>
    <name evidence="7" type="ORF">LARSCL_LOCUS19556</name>
</gene>
<protein>
    <recommendedName>
        <fullName evidence="6">SHSP domain-containing protein</fullName>
    </recommendedName>
</protein>
<name>A0AAV2BK22_9ARAC</name>
<dbReference type="InterPro" id="IPR055269">
    <property type="entry name" value="Alpha-crystallin/HSP_16"/>
</dbReference>
<dbReference type="Gene3D" id="2.60.40.790">
    <property type="match status" value="1"/>
</dbReference>
<evidence type="ECO:0000256" key="2">
    <source>
        <dbReference type="PIRNR" id="PIRNR036514"/>
    </source>
</evidence>
<dbReference type="CDD" id="cd06526">
    <property type="entry name" value="metazoan_ACD"/>
    <property type="match status" value="1"/>
</dbReference>
<keyword evidence="8" id="KW-1185">Reference proteome</keyword>
<keyword evidence="1" id="KW-0346">Stress response</keyword>
<dbReference type="GO" id="GO:0042026">
    <property type="term" value="P:protein refolding"/>
    <property type="evidence" value="ECO:0007669"/>
    <property type="project" value="TreeGrafter"/>
</dbReference>
<evidence type="ECO:0000256" key="1">
    <source>
        <dbReference type="ARBA" id="ARBA00023016"/>
    </source>
</evidence>
<dbReference type="SUPFAM" id="SSF49764">
    <property type="entry name" value="HSP20-like chaperones"/>
    <property type="match status" value="1"/>
</dbReference>
<feature type="binding site" evidence="3">
    <location>
        <position position="103"/>
    </location>
    <ligand>
        <name>Zn(2+)</name>
        <dbReference type="ChEBI" id="CHEBI:29105"/>
        <label>1</label>
    </ligand>
</feature>
<keyword evidence="3" id="KW-0862">Zinc</keyword>
<dbReference type="PANTHER" id="PTHR45640:SF13">
    <property type="entry name" value="HEAT SHOCK PROTEIN 22-RELATED"/>
    <property type="match status" value="1"/>
</dbReference>
<dbReference type="GO" id="GO:0005737">
    <property type="term" value="C:cytoplasm"/>
    <property type="evidence" value="ECO:0007669"/>
    <property type="project" value="TreeGrafter"/>
</dbReference>